<dbReference type="InterPro" id="IPR036116">
    <property type="entry name" value="FN3_sf"/>
</dbReference>
<feature type="domain" description="Ig-like" evidence="14">
    <location>
        <begin position="2403"/>
        <end position="2491"/>
    </location>
</feature>
<feature type="domain" description="Ig-like" evidence="14">
    <location>
        <begin position="3962"/>
        <end position="4046"/>
    </location>
</feature>
<dbReference type="InterPro" id="IPR035526">
    <property type="entry name" value="Obscurin_SH3"/>
</dbReference>
<dbReference type="Gene3D" id="2.30.30.40">
    <property type="entry name" value="SH3 Domains"/>
    <property type="match status" value="1"/>
</dbReference>
<feature type="domain" description="Ig-like" evidence="14">
    <location>
        <begin position="3518"/>
        <end position="3590"/>
    </location>
</feature>
<feature type="domain" description="Ig-like" evidence="14">
    <location>
        <begin position="2736"/>
        <end position="2820"/>
    </location>
</feature>
<evidence type="ECO:0000259" key="13">
    <source>
        <dbReference type="PROSITE" id="PS50010"/>
    </source>
</evidence>
<feature type="region of interest" description="Disordered" evidence="10">
    <location>
        <begin position="6627"/>
        <end position="6650"/>
    </location>
</feature>
<evidence type="ECO:0000313" key="16">
    <source>
        <dbReference type="EMBL" id="KAI2648819.1"/>
    </source>
</evidence>
<proteinExistence type="inferred from homology"/>
<dbReference type="SMART" id="SM00233">
    <property type="entry name" value="PH"/>
    <property type="match status" value="1"/>
</dbReference>
<evidence type="ECO:0000256" key="7">
    <source>
        <dbReference type="ARBA" id="ARBA00023157"/>
    </source>
</evidence>
<dbReference type="PROSITE" id="PS50835">
    <property type="entry name" value="IG_LIKE"/>
    <property type="match status" value="48"/>
</dbReference>
<feature type="compositionally biased region" description="Low complexity" evidence="10">
    <location>
        <begin position="6640"/>
        <end position="6650"/>
    </location>
</feature>
<feature type="region of interest" description="Disordered" evidence="10">
    <location>
        <begin position="6556"/>
        <end position="6591"/>
    </location>
</feature>
<feature type="domain" description="Fibronectin type-III" evidence="15">
    <location>
        <begin position="551"/>
        <end position="646"/>
    </location>
</feature>
<gene>
    <name evidence="16" type="ORF">H4Q32_019961</name>
</gene>
<feature type="domain" description="Ig-like" evidence="14">
    <location>
        <begin position="827"/>
        <end position="912"/>
    </location>
</feature>
<evidence type="ECO:0000313" key="17">
    <source>
        <dbReference type="Proteomes" id="UP000830375"/>
    </source>
</evidence>
<name>A0ABQ8LDN2_LABRO</name>
<feature type="domain" description="PH" evidence="12">
    <location>
        <begin position="6208"/>
        <end position="6317"/>
    </location>
</feature>
<feature type="domain" description="Ig-like" evidence="14">
    <location>
        <begin position="4774"/>
        <end position="4846"/>
    </location>
</feature>
<dbReference type="Pfam" id="PF07679">
    <property type="entry name" value="I-set"/>
    <property type="match status" value="53"/>
</dbReference>
<dbReference type="CDD" id="cd00063">
    <property type="entry name" value="FN3"/>
    <property type="match status" value="2"/>
</dbReference>
<feature type="domain" description="Ig-like" evidence="14">
    <location>
        <begin position="1500"/>
        <end position="1597"/>
    </location>
</feature>
<dbReference type="CDD" id="cd12025">
    <property type="entry name" value="SH3_Obscurin_like"/>
    <property type="match status" value="1"/>
</dbReference>
<feature type="domain" description="Ig-like" evidence="14">
    <location>
        <begin position="6421"/>
        <end position="6512"/>
    </location>
</feature>
<feature type="domain" description="Ig-like" evidence="14">
    <location>
        <begin position="10"/>
        <end position="98"/>
    </location>
</feature>
<comment type="subcellular location">
    <subcellularLocation>
        <location evidence="1">Cytoplasm</location>
    </subcellularLocation>
</comment>
<dbReference type="SMART" id="SM00406">
    <property type="entry name" value="IGv"/>
    <property type="match status" value="23"/>
</dbReference>
<feature type="domain" description="Ig-like" evidence="14">
    <location>
        <begin position="1281"/>
        <end position="1383"/>
    </location>
</feature>
<feature type="domain" description="Ig-like" evidence="14">
    <location>
        <begin position="367"/>
        <end position="450"/>
    </location>
</feature>
<evidence type="ECO:0000256" key="10">
    <source>
        <dbReference type="SAM" id="MobiDB-lite"/>
    </source>
</evidence>
<dbReference type="InterPro" id="IPR003961">
    <property type="entry name" value="FN3_dom"/>
</dbReference>
<feature type="domain" description="Ig-like" evidence="14">
    <location>
        <begin position="2828"/>
        <end position="2911"/>
    </location>
</feature>
<dbReference type="Pfam" id="PF00047">
    <property type="entry name" value="ig"/>
    <property type="match status" value="1"/>
</dbReference>
<feature type="compositionally biased region" description="Basic and acidic residues" evidence="10">
    <location>
        <begin position="5088"/>
        <end position="5108"/>
    </location>
</feature>
<dbReference type="InterPro" id="IPR001452">
    <property type="entry name" value="SH3_domain"/>
</dbReference>
<evidence type="ECO:0000256" key="4">
    <source>
        <dbReference type="ARBA" id="ARBA00022490"/>
    </source>
</evidence>
<dbReference type="CDD" id="cd00096">
    <property type="entry name" value="Ig"/>
    <property type="match status" value="8"/>
</dbReference>
<feature type="domain" description="Ig-like" evidence="14">
    <location>
        <begin position="1777"/>
        <end position="1850"/>
    </location>
</feature>
<feature type="domain" description="Ig-like" evidence="14">
    <location>
        <begin position="1008"/>
        <end position="1107"/>
    </location>
</feature>
<feature type="domain" description="Ig-like" evidence="14">
    <location>
        <begin position="735"/>
        <end position="822"/>
    </location>
</feature>
<feature type="domain" description="Ig-like" evidence="14">
    <location>
        <begin position="1868"/>
        <end position="1952"/>
    </location>
</feature>
<evidence type="ECO:0000259" key="12">
    <source>
        <dbReference type="PROSITE" id="PS50003"/>
    </source>
</evidence>
<feature type="domain" description="Ig-like" evidence="14">
    <location>
        <begin position="6327"/>
        <end position="6416"/>
    </location>
</feature>
<dbReference type="SMART" id="SM00060">
    <property type="entry name" value="FN3"/>
    <property type="match status" value="2"/>
</dbReference>
<evidence type="ECO:0000256" key="1">
    <source>
        <dbReference type="ARBA" id="ARBA00004496"/>
    </source>
</evidence>
<evidence type="ECO:0000256" key="6">
    <source>
        <dbReference type="ARBA" id="ARBA00022737"/>
    </source>
</evidence>
<dbReference type="PROSITE" id="PS50096">
    <property type="entry name" value="IQ"/>
    <property type="match status" value="1"/>
</dbReference>
<feature type="domain" description="Ig-like" evidence="14">
    <location>
        <begin position="3340"/>
        <end position="3412"/>
    </location>
</feature>
<feature type="domain" description="Ig-like" evidence="14">
    <location>
        <begin position="4050"/>
        <end position="4123"/>
    </location>
</feature>
<dbReference type="InterPro" id="IPR000219">
    <property type="entry name" value="DH_dom"/>
</dbReference>
<dbReference type="PROSITE" id="PS50010">
    <property type="entry name" value="DH_2"/>
    <property type="match status" value="1"/>
</dbReference>
<organism evidence="16 17">
    <name type="scientific">Labeo rohita</name>
    <name type="common">Indian major carp</name>
    <name type="synonym">Cyprinus rohita</name>
    <dbReference type="NCBI Taxonomy" id="84645"/>
    <lineage>
        <taxon>Eukaryota</taxon>
        <taxon>Metazoa</taxon>
        <taxon>Chordata</taxon>
        <taxon>Craniata</taxon>
        <taxon>Vertebrata</taxon>
        <taxon>Euteleostomi</taxon>
        <taxon>Actinopterygii</taxon>
        <taxon>Neopterygii</taxon>
        <taxon>Teleostei</taxon>
        <taxon>Ostariophysi</taxon>
        <taxon>Cypriniformes</taxon>
        <taxon>Cyprinidae</taxon>
        <taxon>Labeoninae</taxon>
        <taxon>Labeonini</taxon>
        <taxon>Labeo</taxon>
    </lineage>
</organism>
<feature type="region of interest" description="Disordered" evidence="10">
    <location>
        <begin position="5035"/>
        <end position="5060"/>
    </location>
</feature>
<dbReference type="Pfam" id="PF00612">
    <property type="entry name" value="IQ"/>
    <property type="match status" value="1"/>
</dbReference>
<dbReference type="InterPro" id="IPR003599">
    <property type="entry name" value="Ig_sub"/>
</dbReference>
<feature type="domain" description="Ig-like" evidence="14">
    <location>
        <begin position="3696"/>
        <end position="3780"/>
    </location>
</feature>
<feature type="domain" description="Ig-like" evidence="14">
    <location>
        <begin position="4308"/>
        <end position="4393"/>
    </location>
</feature>
<dbReference type="CDD" id="cd13239">
    <property type="entry name" value="PH_Obscurin"/>
    <property type="match status" value="1"/>
</dbReference>
<feature type="region of interest" description="Disordered" evidence="10">
    <location>
        <begin position="5073"/>
        <end position="5128"/>
    </location>
</feature>
<feature type="domain" description="Ig-like" evidence="14">
    <location>
        <begin position="4577"/>
        <end position="4664"/>
    </location>
</feature>
<dbReference type="InterPro" id="IPR052385">
    <property type="entry name" value="Obscurin/Obscurin-like_Reg"/>
</dbReference>
<accession>A0ABQ8LDN2</accession>
<evidence type="ECO:0000259" key="11">
    <source>
        <dbReference type="PROSITE" id="PS50002"/>
    </source>
</evidence>
<feature type="domain" description="Ig-like" evidence="14">
    <location>
        <begin position="5713"/>
        <end position="5807"/>
    </location>
</feature>
<keyword evidence="8" id="KW-0393">Immunoglobulin domain</keyword>
<keyword evidence="5" id="KW-0597">Phosphoprotein</keyword>
<dbReference type="PROSITE" id="PS50853">
    <property type="entry name" value="FN3"/>
    <property type="match status" value="2"/>
</dbReference>
<keyword evidence="7" id="KW-1015">Disulfide bond</keyword>
<dbReference type="SUPFAM" id="SSF50044">
    <property type="entry name" value="SH3-domain"/>
    <property type="match status" value="1"/>
</dbReference>
<feature type="domain" description="Ig-like" evidence="14">
    <location>
        <begin position="1196"/>
        <end position="1274"/>
    </location>
</feature>
<dbReference type="PROSITE" id="PS00290">
    <property type="entry name" value="IG_MHC"/>
    <property type="match status" value="1"/>
</dbReference>
<dbReference type="InterPro" id="IPR013106">
    <property type="entry name" value="Ig_V-set"/>
</dbReference>
<dbReference type="SMART" id="SM00409">
    <property type="entry name" value="IG"/>
    <property type="match status" value="56"/>
</dbReference>
<comment type="similarity">
    <text evidence="2">Belongs to the protein kinase superfamily. CAMK Ser/Thr protein kinase family.</text>
</comment>
<feature type="domain" description="Ig-like" evidence="14">
    <location>
        <begin position="3607"/>
        <end position="3679"/>
    </location>
</feature>
<dbReference type="PANTHER" id="PTHR35971">
    <property type="entry name" value="SI:DKEY-31G6.6"/>
    <property type="match status" value="1"/>
</dbReference>
<feature type="domain" description="Ig-like" evidence="14">
    <location>
        <begin position="2916"/>
        <end position="3002"/>
    </location>
</feature>
<dbReference type="Gene3D" id="2.60.40.10">
    <property type="entry name" value="Immunoglobulins"/>
    <property type="match status" value="60"/>
</dbReference>
<dbReference type="CDD" id="cd20971">
    <property type="entry name" value="IgI_1_Titin-A168_like"/>
    <property type="match status" value="1"/>
</dbReference>
<dbReference type="InterPro" id="IPR035899">
    <property type="entry name" value="DBL_dom_sf"/>
</dbReference>
<dbReference type="Gene3D" id="2.30.29.30">
    <property type="entry name" value="Pleckstrin-homology domain (PH domain)/Phosphotyrosine-binding domain (PTB)"/>
    <property type="match status" value="1"/>
</dbReference>
<evidence type="ECO:0000259" key="14">
    <source>
        <dbReference type="PROSITE" id="PS50835"/>
    </source>
</evidence>
<sequence>MDQNLFGGAPRFLTRPKAFSLCVGRDASLSCTIVGNPVPVVTWEKEKMRLSAGGRFKTVEDGDVYRLTIYDLTLEDSGQYMCRAKNNVGEAYAAVTLKVGLPETVTDRAPTFTVKPVSTRVGLGGDVTFYCRVAAHPTPNFDWEKDGRYLGETNRIKITSESDSSSLRIQSVRSLDSGTYTCRAQNSIGRAQAAAALVVDLQDTRLLNADKSTSLLSHMQKRKQEMRKDISLYRTMESSSAALTTSSSMITEELGSLGLAYDQQQRVSALTSMLPKGVFTRTCTVTEGKHAKLSCFVTGHPKPQIIWRKDGANISEGRRHVMYEDQAENFILKVLYCKQNDNGLYTCNASNLAGQTYSAVLVIVKEPQIPFKKKLQDVEVKEKETATLQCEVPVPNTKASWFMEETRLEESSKYRMDVEGTLRRLTIHNVTTNDDAVYICEMKEGSRTVAELTVLGNITKKLPRRTVVPVSDTVIFCVELEKPVDDAYWTRNGERLKEDSRIIIARINRQYTLTIRECTAEDSGEVAFIARDCKTSTRFSVTAPRKHPPDPPVEPVVRNKTDSSITLCWSPPDSERPVPITGYIVERRKVGAQTWVKVTSTTVSRTEYTISEIPEEASYQFRISAVNDFGQSSYLEVPGTFYLEPTASVKTALMNGSAHVGEEATFTVDLSAVCSGSWTINDRMIRSGYEYLITRSKTTHTLVIREVSMELNGAQIKFVGGGSQSVATLSVKAAPARFTNKSSQVEVFTFSMHSSAQMYTEVSDSSVQVVWMKNGKELRMGKKYEAISVDRKRILTVHNVDSEDVGIYECVCDGDKMSVQLSLKEEPAKFVNKPRAQPQESDALVGDVVLRCEVASPGTAVVWKKEQTEIMEDKRTTFISQGTQRKLVIRGAKQSDEGHYSCETAEDKMTFLVKIKETRAAFSNKDSYQKEVKVSTSQKATLSCEVSDAKTEVKWFKDGKQLISSKTVHVESKGKSRQLVLENVEMKDAGEYTCEAGNEKLVFKIRVEDIQAAFSSKDSYQKEVKVAVSQKATLSCEVSDPKTEVKWFKDGKQLSSSKTIHMESKGKSRQLVLENVEKRDAGEYTCEVGNEKLVFKIRVEDIQATFSNKDSYQKEVKVSASQKATLSCEVSDVKTEVKWFKDGKQLSSSKTVYMESKGKSRQLVLENVEKKDAGEYTCEAGNEKLAFKIQVTDIQAAFTNKDSYQKEVKVTASQKATLSCEVSDLKTEVKWFKDGKQLSSSRTVHMESKGKSRQLVLENVEKKDVGEYTCEVGNEKLAFKIQVTDIQAAFSNKDSYQKEVKVATSQKATLSCEVSDLKTEVKWFKDGKQLSSSKTLHMESKGKSRQLVLENVEKKDAGEYTCEVGNEKIGFKIQVTDIQAAFSNKDSYQKEVKVAASQKATLSCEVSDTKTEVKWFKDGKQLSSSKTIHMESKGKSRQLVLENVEKKDAGEYICEAGNEKLPFKIQVTAWVAGYWFTGHQHRTLVAGLLDPSMGCWFACPQHKLKAAFTNKDSYQKEVKVLASQKATLSCEVSDLKTEVKWFKNGKQLSSSKTVHMESKGKIRQLVLDNVEKKDAGEYTCEVGNEKLLFKLQMEDVSTKFQKTSVTKETMMVESTEKVVLKTEVMSENCSVKWFRDGVELKDGSKYEMKQEGCSRILIVKSSESKDAGTYSCQTADDKVEFKVQVKDVPLKFVVPLQPLSAVLESTMTLSCSLNKATSNVLWKHNGKEIKPGGRFSIRTDGTNCILTVSAVAQEDEGEYSCECKDDKTSTKVTTKAPRLVRFTTKLNNVVANEGKEAIFKCSITPADVSVRWLRNDVPITASPKFKIAHGGSSHSLTITAVTLEDAGEITIDAEGKLCKATLQVQQLPVTFKKKLADMTVTEQDTVRLEVELSKPSKDVKWMKNGVVLQQGENMGIQVDGAKQALVFKSVAYADRGHYSCETLDDKTQAKLTVEIKKIQIVKGLKETKVQEKETITMEVELSKADVEGSWNKDGKKLKAGPNIIITAQGNKHCLTMSQLKISDGGTITFQAEDVHTSGKLIVTEPAAKILKPLRDISSPEKEKVTFECEVSRANAEVKWFKDDEELKPGKKFGIHSQANKRTLIIQKCAYEDQGQYVCRTSDDNTSAKLTVHARDIKIVKPLQDVQVTEKESASFVCEVSHDEVEAQWHKGDAKLKAGDNIKTRQEGRTYVLLFKSVKAEDAGEIKFTAEKASSTAKLKVKELPVRFVKKLRDKIAMYKHRAYLECQVSRANAKVTWYKNKSEIKPSKKHEITSEDIYRKLTIVDVDSDDEDTYMCDAVDDKTSCQLLVEEQAISIVRELSSVEVTEPFAAHFEVEVSVETVKPVKWTLNGEQLKESADIEMEKEGTMHRLTFKKTKASMSGPVQFTAGKSKSTAELKVKERPIEVLEPLKDMSAKEKTSTTLSCKFTAPPKEVRWFKGQTALEASSKYSMKQKDANVQLVIQALSAEDSGEYRCQVGACESKAVLKVEVRKIQITKHLKDVEVDEDGDAVFTCEVNYADEEVQWTLNDKLLFNNEVNAITHVDKTHTLTLKNLAPEDGGKVSFSIRDVKETVSLKVKEKKAIFLKLLDDVVAEEKGTVTLKCEASKPRVAPVWHKDGTVLSPGKKYELLHDDLSKSKVTVRDIHIGITKRLKSVEAKAGENCTFECILSRESSEKCTWSLKGQPVTDGGRFQISRQGRKYALTIKAVSASDSGEVVFALKDLSAKAQLTVEGEAPKVSKELQGVSAKIGEDATFSCELSQSGLDVKWSKDGKSIRKSQKYEISQEKTLVKLTIRNVNEKDSGEYSCEITGGPTSKAKLEIKGKELANKFIRELKDTTAEEKSAVAFECETAQPASKVTWLKGTKEIKAGGRYELTQKGTVLILKVKDLEKNDSEAYTCDIGSTKSTAKLTVKVVPARFKEKMKNQQVTEGGKVLLSCELSKPGCQVQWKKGTESLKHGGRYQITQRDIMCELQISDLVPEDSGEYSCECGSEKTTANVVVSALPTVFKRELQSQECDEGDSVTLHCELSKPGVPVVWKKGTQVISSGEKYLIKQDGATVELKIADLRTEDAGQYTCLCGDKKTTANIKIKALIFKRELQSQECQEADSVTLQCELSKPGVPVVWRKGTQVIHSGEKYHIKQVGSVFELKITDVKPEDSGVYSCDCGFNKTSSTITINALPVVFTHELQNLECDEGGSATLSCELSKPGVPVQWTKGSHVIQSGEKYVIRQVASKVELKITDLKPEDEGDYTCVCGDKATTATMKIKVLKAQTPSYLAGLQKQTTEQGASIGALKFLRCSTTVESDSQKQKKEKQAELSGINPTQMFSNTFFGMKQHALPIHFTEALLNQACDEGGSVTLRCELSKHGVPVVWRKGTQVIHSGGKYVIKQVGATVELKITDVKPEDAGDYACDCGDNITTANIKVNALPVVFKRELQNKDIQEGDSVTLHGELSKPGVPVVWRKGKEVITSEGKYLIKQVSSTVELKITDVKPEDSGNYVCDCGDNISTASIKVKALPVVFKHELQNQEIQEGDSVTLRCELSKPGVPVVWRKGTQVISSGGKYIVKQVSSTVELKITDVRPEDAGDYVCDCGDNICTANIKVNALPVVFKRELQNQVIREGDSVTLHCELSKPGVPVVWRKGTQVISSGGKYIIKQVSSTVELKITDVKPEDAGDYVCDCGDNICTANIKVNALPVVFKHELQNQEIQEGDSVTLRCELSKPGVPVVWRKGTQVISSGGKYIIKQVGSTVELKITDVKPEDAGDYVCDCGDSTTTAKVMVNALPATFTQELKKQTATEGESIIFQCELSKPVPVVWRKGTQVIHSGGKYLIKQVGYTVELKINDVKPEDAGDYACDCGDSITTANVKVNALPAIFTQALKNQTAVEGESISFQCELSKADIPVEWRRGEIGLCPCAKYEFNQNGHRAQLVIHDLEPEDSGDYICDTGERQSIAYLEVKALPVCFKSSLKDLESEAGENAVFRCELDKVGAKVIWRKDKSVIEASNKYQLKQDGTVAELTIYKLQEGDAGEYCCETEHDRTSAKLSVKEPEITILTGLKSCIVNEGEDVHFECLVSHDNALIVQWTLQDVPLQNNEMNEIRMEGKRHTLTLRSVTQKDSGTVSFHVAIPVLSFVKELTSQEVTEGGSASLCCETSIPDASVTWKKGTQVLSDGKKYSIKRDGTIQTLEIHKLSVDDGGEYICEAGDKRSKATLTVKECVKITRELKDVTVITGEDAIFQCEVSHTGVTNVEWWLGSNHLQNNDLNQISCRGREHSLVLKMVTPDDSGDVAFVVGPEKSVAYLLVQEKPKVVFLEKPLDITAKEGQTVTLSCMTSDPEASVAWYKDEVMIKAGGRYLLYKDRAVHQLRILRVEEGDAGLYTCKTKDAESCATLTVKGQPAYFRKELENQNSIEGDSITLRCELSKPVKKVEWRKGGVVLQPSKKFEMKQEGCVLELHVHDLEPEDNGYYTCDAGDQLTTASVTVQEAEVLIVSGIKNTDVFVGEQAIFSCQLSRRAKGRVQWWLDGTRLENSTFSEISVGEDHVHTLTLRNLSPNDSGTVLFKTGGLTSSAKLLVKDPKVEVVSAMEDQHVEENQPAEFICQYSRPVKAVWKRNGIPVQADGRRVIVEQDWTVARLYISCVEPQDGGMYSCEAEGTSVVAHLRVQAKPIDILQELSNVETINGGEALFECSLSRPETKDCRWLIDGKPVKESANVEIVCFESGRRHLLLLKDLQPCENTRITFQAGTSSTTALLSVKAWQLEVAKPLEDKTAIVGEQVEFTCVLNEAVPESEVTWYANGVELKRNDQWAMRASGSSYSLILKKAQPQPTQEITFAARDALSMAKLITISVPDPPEDPELVSKGPTFVTLSWFTPLSDGGSPIIGYRVEMRLVDSVLWLPCHTEPVCNTEFLVENLIPGAGYRFRVAAINRAGIGEPVQLPQTVTLDAPVTMTKMLSSSKTQKGKMVRLECELSAESKSVTWLKDNREIEVGVKYQMVTEGKSEVLLIKDFQSTDQGVYSCVASEEAKTSINLNLEGDDTTLSQDAGSQPKLPPEAASEGDLHALWDAVAKKRRMSREPTLDSISELPEEDGKEKAQSKEGKAPEIEVRPAEPTPKITAEPNLYTSSDEESLSGTSLVSYLKKSSKSSMTVQSHTETIASKKLYEHFQMTEDSVTKTSVEPLIEDQQGDELQEAAVKIQAAFKGYKARRDMRPVFKEVFKDQTKEPNGTIHLECIVEGKPDKVRWLKDGEALTDGKHHHIDIYNDGTCSLVVTAATTKDTGVYTCEVTNKFGVSTHSGKVTVGTLRESSGRRPLTLGYSADSEAESSSGSEMDETLRQASKRLRRLLRTRLPPDVEEEPFVSADEGDLPLTGLQSYREDDQYIYIRFDNRSEAQVASQRFQEMFTYQGVPIETAIIAAAGSKVELRITKMGLSQDGSQTPTQERPMPAFMTGAPAAPVFLTEVRSQDVPDGFPVSFDCVIVGNPSPTVRWFKDGKMLEENDHYMINEDQEGHHQLIITAVLPTDMGVYRCMAENDSGIASSKAELRVDIFYICKVSCSSDYDTAADATETSSYVSAKGYVSSSEHRDTEAFESVAEDEQLPQVVDELHDLFLSPGAPIAKMSVRVKGFPTPRVYWFKDGTPLQASSRIVLSTERDQHSLEILDVKREDTGEYSAYISNIAGSAYSSARLNVLAPGERPAPDQARIRDSKVSLVPPRFLERFSNKKVKQGASITLSVKVEGSPTPSVNWLKEVSDKDVLWIKADTPGYKVASSGRQHSLILMEVEKKHGGMYTCIATNRAGQSVNTARLDVETAPEQKKVGPEVLGITISPPEEEGRGEIKLSSLGGVGTEEFLQKLTTQITEMVSARITQATLRVPGADSDDDTKTPSPSPYHGRSRPPSLIADSSSESDEGDARGEMFDIYVVTADYNPMGVNKDAIALKEGQYVEVLDSAHPLKWLVRTKPTKSNPSRQGWVSPAYLDKRLKLSADVADLPETTREEVTETEYKKKLCQLIQELISTETEFLKEIEFVTSHHLKHVNEESTPPEITSQKETVFRNINDLKSFHSSSLLPGLRDCDTDDDIAMHFLRNSEGFEKYLQYLIGQSQAESVISEKEVHQFFKNYTVSELANVDPSEGPVLSINAYLQRPSERIQKYRALLKELIRNKARNGQNCCLLEQAYAMVSSLSQRSENTHHVSLIENYPANLEALGEPIRQGPFTVWEGAPGIRTSSRGHHRHVFLFKNHVVICKQKRDTNTDTQAYVFKNMMKLTNIDVNETVEGDERAFEIWHEREDSVRKYTLQARTVIIKNSWLRDLRDLQQRYSMPAWCPPDFDAVLTDCTAELGQTVKLACKVTGAPKPQVTWYKDGRAVEADPHHIIIEDPDGSCTLILDNMTADDSGQYMCFATSSAGNASTLGKITVQVPPRFVNKIRNATLYPGEDAQFTCTIQSAPSPKIRWFKDGKLLTDLEKFQTYTEPRSGVLVLVIKNPGERDLGHYECELSNRLGSARCAAQLITPAVAMAGERRADQAISIEVTEQETKIPKKTIIIEETITTVVKNTRMKRHASPRPSPMGAHRSETSTPEPPRQRRTLARKTVPTLYVPEPEGATARNPRWVEVEEIIEYKVNKSPKLPRRRGVSPSKFSTPGNPNTNNSNNKLVEEAMGATIALQASSSTDEEETAQNVSEGVDSMTALEVNDPCVFDEDDEGTIIVEPEDDELDARDCKMLTDGNRVLNLEDLEDYVPQEGETFGSGADHHVSVEKPSEISVLQREINEPVIGKPIVLNVVRPAPARPRMGFFGSFKEHISSMFSPASSASASSQARLEKTIPIHVTTGSRHTSSFARFEVQPTYCSEVQRGKEGGLQSFKTQVSAQTRSYTPTGQVTLQISKKQPFEKQ</sequence>
<feature type="domain" description="Ig-like" evidence="14">
    <location>
        <begin position="3873"/>
        <end position="3945"/>
    </location>
</feature>
<dbReference type="SMART" id="SM00015">
    <property type="entry name" value="IQ"/>
    <property type="match status" value="1"/>
</dbReference>
<feature type="domain" description="SH3" evidence="11">
    <location>
        <begin position="5915"/>
        <end position="5982"/>
    </location>
</feature>
<keyword evidence="17" id="KW-1185">Reference proteome</keyword>
<keyword evidence="3 9" id="KW-0728">SH3 domain</keyword>
<dbReference type="SUPFAM" id="SSF48065">
    <property type="entry name" value="DBL homology domain (DH-domain)"/>
    <property type="match status" value="1"/>
</dbReference>
<feature type="domain" description="Ig-like" evidence="14">
    <location>
        <begin position="3181"/>
        <end position="3265"/>
    </location>
</feature>
<feature type="domain" description="Ig-like" evidence="14">
    <location>
        <begin position="3785"/>
        <end position="3870"/>
    </location>
</feature>
<dbReference type="InterPro" id="IPR036028">
    <property type="entry name" value="SH3-like_dom_sf"/>
</dbReference>
<feature type="domain" description="Ig-like" evidence="14">
    <location>
        <begin position="110"/>
        <end position="198"/>
    </location>
</feature>
<dbReference type="InterPro" id="IPR003006">
    <property type="entry name" value="Ig/MHC_CS"/>
</dbReference>
<feature type="domain" description="Ig-like" evidence="14">
    <location>
        <begin position="5211"/>
        <end position="5299"/>
    </location>
</feature>
<feature type="domain" description="Ig-like" evidence="14">
    <location>
        <begin position="5455"/>
        <end position="5544"/>
    </location>
</feature>
<reference evidence="16 17" key="1">
    <citation type="submission" date="2022-01" db="EMBL/GenBank/DDBJ databases">
        <title>A high-quality chromosome-level genome assembly of rohu carp, Labeo rohita.</title>
        <authorList>
            <person name="Arick M.A. II"/>
            <person name="Hsu C.-Y."/>
            <person name="Magbanua Z."/>
            <person name="Pechanova O."/>
            <person name="Grover C."/>
            <person name="Miller E."/>
            <person name="Thrash A."/>
            <person name="Ezzel L."/>
            <person name="Alam S."/>
            <person name="Benzie J."/>
            <person name="Hamilton M."/>
            <person name="Karsi A."/>
            <person name="Lawrence M.L."/>
            <person name="Peterson D.G."/>
        </authorList>
    </citation>
    <scope>NUCLEOTIDE SEQUENCE [LARGE SCALE GENOMIC DNA]</scope>
    <source>
        <strain evidence="17">BAU-BD-2019</strain>
        <tissue evidence="16">Blood</tissue>
    </source>
</reference>
<evidence type="ECO:0000256" key="3">
    <source>
        <dbReference type="ARBA" id="ARBA00022443"/>
    </source>
</evidence>
<feature type="domain" description="Ig-like" evidence="14">
    <location>
        <begin position="4398"/>
        <end position="4482"/>
    </location>
</feature>
<dbReference type="InterPro" id="IPR001849">
    <property type="entry name" value="PH_domain"/>
</dbReference>
<feature type="domain" description="Ig-like" evidence="14">
    <location>
        <begin position="4129"/>
        <end position="4214"/>
    </location>
</feature>
<dbReference type="PROSITE" id="PS50002">
    <property type="entry name" value="SH3"/>
    <property type="match status" value="1"/>
</dbReference>
<dbReference type="InterPro" id="IPR055251">
    <property type="entry name" value="SOS1_NGEF_PH"/>
</dbReference>
<keyword evidence="6" id="KW-0677">Repeat</keyword>
<feature type="region of interest" description="Disordered" evidence="10">
    <location>
        <begin position="5304"/>
        <end position="5334"/>
    </location>
</feature>
<feature type="domain" description="Ig-like" evidence="14">
    <location>
        <begin position="1689"/>
        <end position="1773"/>
    </location>
</feature>
<feature type="domain" description="Ig-like" evidence="14">
    <location>
        <begin position="5599"/>
        <end position="5688"/>
    </location>
</feature>
<dbReference type="SUPFAM" id="SSF48726">
    <property type="entry name" value="Immunoglobulin"/>
    <property type="match status" value="57"/>
</dbReference>
<dbReference type="InterPro" id="IPR011993">
    <property type="entry name" value="PH-like_dom_sf"/>
</dbReference>
<dbReference type="EMBL" id="JACTAM010000024">
    <property type="protein sequence ID" value="KAI2648819.1"/>
    <property type="molecule type" value="Genomic_DNA"/>
</dbReference>
<dbReference type="CDD" id="cd23767">
    <property type="entry name" value="IQCD"/>
    <property type="match status" value="1"/>
</dbReference>
<feature type="domain" description="DH" evidence="13">
    <location>
        <begin position="6006"/>
        <end position="6190"/>
    </location>
</feature>
<dbReference type="SMART" id="SM00408">
    <property type="entry name" value="IGc2"/>
    <property type="match status" value="47"/>
</dbReference>
<dbReference type="Gene3D" id="1.20.900.10">
    <property type="entry name" value="Dbl homology (DH) domain"/>
    <property type="match status" value="1"/>
</dbReference>
<feature type="domain" description="Ig-like" evidence="14">
    <location>
        <begin position="917"/>
        <end position="998"/>
    </location>
</feature>
<evidence type="ECO:0000256" key="9">
    <source>
        <dbReference type="PROSITE-ProRule" id="PRU00192"/>
    </source>
</evidence>
<dbReference type="SMART" id="SM00325">
    <property type="entry name" value="RhoGEF"/>
    <property type="match status" value="1"/>
</dbReference>
<feature type="domain" description="Ig-like" evidence="14">
    <location>
        <begin position="1601"/>
        <end position="1684"/>
    </location>
</feature>
<dbReference type="PROSITE" id="PS50003">
    <property type="entry name" value="PH_DOMAIN"/>
    <property type="match status" value="1"/>
</dbReference>
<feature type="domain" description="Ig-like" evidence="14">
    <location>
        <begin position="1118"/>
        <end position="1192"/>
    </location>
</feature>
<dbReference type="Proteomes" id="UP000830375">
    <property type="component" value="Unassembled WGS sequence"/>
</dbReference>
<dbReference type="Pfam" id="PF22697">
    <property type="entry name" value="SOS1_NGEF_PH"/>
    <property type="match status" value="1"/>
</dbReference>
<evidence type="ECO:0000256" key="5">
    <source>
        <dbReference type="ARBA" id="ARBA00022553"/>
    </source>
</evidence>
<feature type="region of interest" description="Disordered" evidence="10">
    <location>
        <begin position="5869"/>
        <end position="5911"/>
    </location>
</feature>
<dbReference type="SUPFAM" id="SSF49265">
    <property type="entry name" value="Fibronectin type III"/>
    <property type="match status" value="2"/>
</dbReference>
<feature type="domain" description="Ig-like" evidence="14">
    <location>
        <begin position="2224"/>
        <end position="2315"/>
    </location>
</feature>
<feature type="domain" description="Ig-like" evidence="14">
    <location>
        <begin position="3429"/>
        <end position="3513"/>
    </location>
</feature>
<feature type="domain" description="Ig-like" evidence="14">
    <location>
        <begin position="4486"/>
        <end position="4558"/>
    </location>
</feature>
<dbReference type="InterPro" id="IPR013151">
    <property type="entry name" value="Immunoglobulin_dom"/>
</dbReference>
<feature type="domain" description="Fibronectin type-III" evidence="15">
    <location>
        <begin position="4852"/>
        <end position="4947"/>
    </location>
</feature>
<feature type="compositionally biased region" description="Low complexity" evidence="10">
    <location>
        <begin position="5317"/>
        <end position="5328"/>
    </location>
</feature>
<dbReference type="InterPro" id="IPR007110">
    <property type="entry name" value="Ig-like_dom"/>
</dbReference>
<dbReference type="InterPro" id="IPR013783">
    <property type="entry name" value="Ig-like_fold"/>
</dbReference>
<dbReference type="PANTHER" id="PTHR35971:SF4">
    <property type="entry name" value="OBSCURIN"/>
    <property type="match status" value="1"/>
</dbReference>
<feature type="domain" description="Ig-like" evidence="14">
    <location>
        <begin position="1397"/>
        <end position="1468"/>
    </location>
</feature>
<feature type="domain" description="Ig-like" evidence="14">
    <location>
        <begin position="3106"/>
        <end position="3176"/>
    </location>
</feature>
<dbReference type="InterPro" id="IPR003598">
    <property type="entry name" value="Ig_sub2"/>
</dbReference>
<dbReference type="InterPro" id="IPR013098">
    <property type="entry name" value="Ig_I-set"/>
</dbReference>
<dbReference type="Pfam" id="PF00041">
    <property type="entry name" value="fn3"/>
    <property type="match status" value="2"/>
</dbReference>
<dbReference type="Pfam" id="PF00621">
    <property type="entry name" value="RhoGEF"/>
    <property type="match status" value="1"/>
</dbReference>
<protein>
    <submittedName>
        <fullName evidence="16">Obscurin</fullName>
    </submittedName>
</protein>
<feature type="domain" description="Ig-like" evidence="14">
    <location>
        <begin position="2045"/>
        <end position="2130"/>
    </location>
</feature>
<evidence type="ECO:0000259" key="15">
    <source>
        <dbReference type="PROSITE" id="PS50853"/>
    </source>
</evidence>
<feature type="domain" description="Ig-like" evidence="14">
    <location>
        <begin position="3005"/>
        <end position="3089"/>
    </location>
</feature>
<evidence type="ECO:0000256" key="2">
    <source>
        <dbReference type="ARBA" id="ARBA00006692"/>
    </source>
</evidence>
<evidence type="ECO:0000256" key="8">
    <source>
        <dbReference type="ARBA" id="ARBA00023319"/>
    </source>
</evidence>
<feature type="domain" description="Ig-like" evidence="14">
    <location>
        <begin position="4939"/>
        <end position="5030"/>
    </location>
</feature>
<comment type="caution">
    <text evidence="16">The sequence shown here is derived from an EMBL/GenBank/DDBJ whole genome shotgun (WGS) entry which is preliminary data.</text>
</comment>
<dbReference type="InterPro" id="IPR000048">
    <property type="entry name" value="IQ_motif_EF-hand-BS"/>
</dbReference>
<feature type="domain" description="Ig-like" evidence="14">
    <location>
        <begin position="275"/>
        <end position="358"/>
    </location>
</feature>
<dbReference type="SUPFAM" id="SSF50729">
    <property type="entry name" value="PH domain-like"/>
    <property type="match status" value="1"/>
</dbReference>
<keyword evidence="4" id="KW-0963">Cytoplasm</keyword>
<dbReference type="InterPro" id="IPR036179">
    <property type="entry name" value="Ig-like_dom_sf"/>
</dbReference>